<gene>
    <name evidence="1" type="ORF">DPEC_G00356200</name>
</gene>
<sequence length="73" mass="7841">LLGFDAHWWVSWNAFDPLPGGSHANDPHNDAVAGHQQPPGTRCTDLFGNACSPGHIFHVIISHTIFLVNLASG</sequence>
<dbReference type="Proteomes" id="UP001157502">
    <property type="component" value="Chromosome 37"/>
</dbReference>
<name>A0ACC2EZQ6_DALPE</name>
<feature type="non-terminal residue" evidence="1">
    <location>
        <position position="1"/>
    </location>
</feature>
<evidence type="ECO:0000313" key="1">
    <source>
        <dbReference type="EMBL" id="KAJ7984574.1"/>
    </source>
</evidence>
<organism evidence="1 2">
    <name type="scientific">Dallia pectoralis</name>
    <name type="common">Alaska blackfish</name>
    <dbReference type="NCBI Taxonomy" id="75939"/>
    <lineage>
        <taxon>Eukaryota</taxon>
        <taxon>Metazoa</taxon>
        <taxon>Chordata</taxon>
        <taxon>Craniata</taxon>
        <taxon>Vertebrata</taxon>
        <taxon>Euteleostomi</taxon>
        <taxon>Actinopterygii</taxon>
        <taxon>Neopterygii</taxon>
        <taxon>Teleostei</taxon>
        <taxon>Protacanthopterygii</taxon>
        <taxon>Esociformes</taxon>
        <taxon>Umbridae</taxon>
        <taxon>Dallia</taxon>
    </lineage>
</organism>
<reference evidence="1" key="1">
    <citation type="submission" date="2021-05" db="EMBL/GenBank/DDBJ databases">
        <authorList>
            <person name="Pan Q."/>
            <person name="Jouanno E."/>
            <person name="Zahm M."/>
            <person name="Klopp C."/>
            <person name="Cabau C."/>
            <person name="Louis A."/>
            <person name="Berthelot C."/>
            <person name="Parey E."/>
            <person name="Roest Crollius H."/>
            <person name="Montfort J."/>
            <person name="Robinson-Rechavi M."/>
            <person name="Bouchez O."/>
            <person name="Lampietro C."/>
            <person name="Lopez Roques C."/>
            <person name="Donnadieu C."/>
            <person name="Postlethwait J."/>
            <person name="Bobe J."/>
            <person name="Dillon D."/>
            <person name="Chandos A."/>
            <person name="von Hippel F."/>
            <person name="Guiguen Y."/>
        </authorList>
    </citation>
    <scope>NUCLEOTIDE SEQUENCE</scope>
    <source>
        <strain evidence="1">YG-Jan2019</strain>
    </source>
</reference>
<comment type="caution">
    <text evidence="1">The sequence shown here is derived from an EMBL/GenBank/DDBJ whole genome shotgun (WGS) entry which is preliminary data.</text>
</comment>
<keyword evidence="2" id="KW-1185">Reference proteome</keyword>
<accession>A0ACC2EZQ6</accession>
<dbReference type="EMBL" id="CM055764">
    <property type="protein sequence ID" value="KAJ7984574.1"/>
    <property type="molecule type" value="Genomic_DNA"/>
</dbReference>
<evidence type="ECO:0000313" key="2">
    <source>
        <dbReference type="Proteomes" id="UP001157502"/>
    </source>
</evidence>
<proteinExistence type="predicted"/>
<protein>
    <submittedName>
        <fullName evidence="1">Uncharacterized protein</fullName>
    </submittedName>
</protein>